<evidence type="ECO:0000256" key="5">
    <source>
        <dbReference type="ARBA" id="ARBA00022701"/>
    </source>
</evidence>
<dbReference type="Gene3D" id="3.30.450.30">
    <property type="entry name" value="Dynein light chain 2a, cytoplasmic"/>
    <property type="match status" value="1"/>
</dbReference>
<keyword evidence="8" id="KW-0206">Cytoskeleton</keyword>
<keyword evidence="12" id="KW-1185">Reference proteome</keyword>
<keyword evidence="5" id="KW-0493">Microtubule</keyword>
<feature type="non-terminal residue" evidence="11">
    <location>
        <position position="94"/>
    </location>
</feature>
<dbReference type="Proteomes" id="UP000568556">
    <property type="component" value="Unassembled WGS sequence"/>
</dbReference>
<dbReference type="SUPFAM" id="SSF103196">
    <property type="entry name" value="Roadblock/LC7 domain"/>
    <property type="match status" value="1"/>
</dbReference>
<dbReference type="GO" id="GO:0005868">
    <property type="term" value="C:cytoplasmic dynein complex"/>
    <property type="evidence" value="ECO:0007669"/>
    <property type="project" value="InterPro"/>
</dbReference>
<evidence type="ECO:0000313" key="11">
    <source>
        <dbReference type="EMBL" id="NXL55655.1"/>
    </source>
</evidence>
<dbReference type="InterPro" id="IPR004942">
    <property type="entry name" value="Roadblock/LAMTOR2_dom"/>
</dbReference>
<dbReference type="OrthoDB" id="9985637at2759"/>
<evidence type="ECO:0000259" key="10">
    <source>
        <dbReference type="SMART" id="SM00960"/>
    </source>
</evidence>
<evidence type="ECO:0000256" key="3">
    <source>
        <dbReference type="ARBA" id="ARBA00022448"/>
    </source>
</evidence>
<keyword evidence="3" id="KW-0813">Transport</keyword>
<dbReference type="GO" id="GO:0007018">
    <property type="term" value="P:microtubule-based movement"/>
    <property type="evidence" value="ECO:0007669"/>
    <property type="project" value="InterPro"/>
</dbReference>
<dbReference type="GO" id="GO:0005874">
    <property type="term" value="C:microtubule"/>
    <property type="evidence" value="ECO:0007669"/>
    <property type="project" value="UniProtKB-KW"/>
</dbReference>
<comment type="similarity">
    <text evidence="2">Belongs to the GAMAD family.</text>
</comment>
<gene>
    <name evidence="11" type="primary">Dynlrb2</name>
    <name evidence="11" type="ORF">CHOACU_R03211</name>
</gene>
<feature type="domain" description="Roadblock/LAMTOR2" evidence="10">
    <location>
        <begin position="2"/>
        <end position="90"/>
    </location>
</feature>
<sequence length="94" mass="10607">ELEESLKRIQAQRGVVAMMIVNAEGIPIRTTIDNSTTVLYAGLLQELIKKARSTVRHIDPENDLTFLRIRTLKHEILIGPGNISIKITIQLYVL</sequence>
<evidence type="ECO:0000256" key="8">
    <source>
        <dbReference type="ARBA" id="ARBA00023212"/>
    </source>
</evidence>
<proteinExistence type="inferred from homology"/>
<dbReference type="InterPro" id="IPR016561">
    <property type="entry name" value="DYNLRB1/2"/>
</dbReference>
<name>A0A7L0TLR8_CHOAC</name>
<dbReference type="PIRSF" id="PIRSF009998">
    <property type="entry name" value="DLC7"/>
    <property type="match status" value="1"/>
</dbReference>
<comment type="caution">
    <text evidence="11">The sequence shown here is derived from an EMBL/GenBank/DDBJ whole genome shotgun (WGS) entry which is preliminary data.</text>
</comment>
<dbReference type="EMBL" id="VXAQ01000011">
    <property type="protein sequence ID" value="NXL55655.1"/>
    <property type="molecule type" value="Genomic_DNA"/>
</dbReference>
<protein>
    <submittedName>
        <fullName evidence="11">DLRB2 protein</fullName>
    </submittedName>
</protein>
<accession>A0A7L0TLR8</accession>
<keyword evidence="7" id="KW-0505">Motor protein</keyword>
<organism evidence="11 12">
    <name type="scientific">Chordeiles acutipennis</name>
    <name type="common">Lesser nighthawk</name>
    <name type="synonym">Caprimulgus acutipennis</name>
    <dbReference type="NCBI Taxonomy" id="118183"/>
    <lineage>
        <taxon>Eukaryota</taxon>
        <taxon>Metazoa</taxon>
        <taxon>Chordata</taxon>
        <taxon>Craniata</taxon>
        <taxon>Vertebrata</taxon>
        <taxon>Euteleostomi</taxon>
        <taxon>Archelosauria</taxon>
        <taxon>Archosauria</taxon>
        <taxon>Dinosauria</taxon>
        <taxon>Saurischia</taxon>
        <taxon>Theropoda</taxon>
        <taxon>Coelurosauria</taxon>
        <taxon>Aves</taxon>
        <taxon>Neognathae</taxon>
        <taxon>Neoaves</taxon>
        <taxon>Strisores</taxon>
        <taxon>Caprimulgiformes</taxon>
        <taxon>Caprimulgidae</taxon>
        <taxon>Chordeilinae</taxon>
        <taxon>Chordeiles</taxon>
    </lineage>
</organism>
<dbReference type="AlphaFoldDB" id="A0A7L0TLR8"/>
<dbReference type="SMART" id="SM00960">
    <property type="entry name" value="Robl_LC7"/>
    <property type="match status" value="1"/>
</dbReference>
<dbReference type="Pfam" id="PF03259">
    <property type="entry name" value="Robl_LC7"/>
    <property type="match status" value="1"/>
</dbReference>
<evidence type="ECO:0000256" key="1">
    <source>
        <dbReference type="ARBA" id="ARBA00004245"/>
    </source>
</evidence>
<dbReference type="FunFam" id="3.30.450.30:FF:000011">
    <property type="entry name" value="Dynein light chain roadblock"/>
    <property type="match status" value="1"/>
</dbReference>
<evidence type="ECO:0000256" key="7">
    <source>
        <dbReference type="ARBA" id="ARBA00023175"/>
    </source>
</evidence>
<keyword evidence="4" id="KW-0963">Cytoplasm</keyword>
<evidence type="ECO:0000256" key="4">
    <source>
        <dbReference type="ARBA" id="ARBA00022490"/>
    </source>
</evidence>
<dbReference type="PANTHER" id="PTHR10779">
    <property type="entry name" value="DYNEIN LIGHT CHAIN ROADBLOCK"/>
    <property type="match status" value="1"/>
</dbReference>
<comment type="function">
    <text evidence="9">Acts as one of several non-catalytic accessory components of the cytoplasmic dynein 1 complex that are thought to be involved in linking dynein to cargos and to adapter proteins that regulate dynein function. Cytoplasmic dynein 1 acts as a motor for the intracellular retrograde motility of vesicles and organelles along microtubules.</text>
</comment>
<evidence type="ECO:0000256" key="9">
    <source>
        <dbReference type="ARBA" id="ARBA00025362"/>
    </source>
</evidence>
<evidence type="ECO:0000256" key="6">
    <source>
        <dbReference type="ARBA" id="ARBA00023017"/>
    </source>
</evidence>
<evidence type="ECO:0000256" key="2">
    <source>
        <dbReference type="ARBA" id="ARBA00007191"/>
    </source>
</evidence>
<evidence type="ECO:0000313" key="12">
    <source>
        <dbReference type="Proteomes" id="UP000568556"/>
    </source>
</evidence>
<comment type="subcellular location">
    <subcellularLocation>
        <location evidence="1">Cytoplasm</location>
        <location evidence="1">Cytoskeleton</location>
    </subcellularLocation>
</comment>
<keyword evidence="6" id="KW-0243">Dynein</keyword>
<reference evidence="11 12" key="1">
    <citation type="submission" date="2019-09" db="EMBL/GenBank/DDBJ databases">
        <title>Bird 10,000 Genomes (B10K) Project - Family phase.</title>
        <authorList>
            <person name="Zhang G."/>
        </authorList>
    </citation>
    <scope>NUCLEOTIDE SEQUENCE [LARGE SCALE GENOMIC DNA]</scope>
    <source>
        <strain evidence="11">B10K-DU-008-62</strain>
        <tissue evidence="11">Mixed tissue sample</tissue>
    </source>
</reference>
<feature type="non-terminal residue" evidence="11">
    <location>
        <position position="1"/>
    </location>
</feature>